<reference evidence="3 4" key="1">
    <citation type="submission" date="2019-07" db="EMBL/GenBank/DDBJ databases">
        <title>Whole genome shotgun sequence of Acetobacter nitrogenifigens NBRC 105050.</title>
        <authorList>
            <person name="Hosoyama A."/>
            <person name="Uohara A."/>
            <person name="Ohji S."/>
            <person name="Ichikawa N."/>
        </authorList>
    </citation>
    <scope>NUCLEOTIDE SEQUENCE [LARGE SCALE GENOMIC DNA]</scope>
    <source>
        <strain evidence="3 4">NBRC 105050</strain>
    </source>
</reference>
<protein>
    <recommendedName>
        <fullName evidence="2">Alginate export domain-containing protein</fullName>
    </recommendedName>
</protein>
<keyword evidence="1" id="KW-0732">Signal</keyword>
<evidence type="ECO:0000256" key="1">
    <source>
        <dbReference type="SAM" id="SignalP"/>
    </source>
</evidence>
<evidence type="ECO:0000259" key="2">
    <source>
        <dbReference type="Pfam" id="PF13372"/>
    </source>
</evidence>
<evidence type="ECO:0000313" key="3">
    <source>
        <dbReference type="EMBL" id="GEN59356.1"/>
    </source>
</evidence>
<dbReference type="AlphaFoldDB" id="A0A511X8T1"/>
<feature type="chain" id="PRO_5022076880" description="Alginate export domain-containing protein" evidence="1">
    <location>
        <begin position="23"/>
        <end position="510"/>
    </location>
</feature>
<dbReference type="Pfam" id="PF13372">
    <property type="entry name" value="Alginate_exp"/>
    <property type="match status" value="1"/>
</dbReference>
<name>A0A511X8T1_9PROT</name>
<evidence type="ECO:0000313" key="4">
    <source>
        <dbReference type="Proteomes" id="UP000321635"/>
    </source>
</evidence>
<dbReference type="OrthoDB" id="311329at2"/>
<keyword evidence="4" id="KW-1185">Reference proteome</keyword>
<organism evidence="3 4">
    <name type="scientific">Acetobacter nitrogenifigens DSM 23921 = NBRC 105050</name>
    <dbReference type="NCBI Taxonomy" id="1120919"/>
    <lineage>
        <taxon>Bacteria</taxon>
        <taxon>Pseudomonadati</taxon>
        <taxon>Pseudomonadota</taxon>
        <taxon>Alphaproteobacteria</taxon>
        <taxon>Acetobacterales</taxon>
        <taxon>Acetobacteraceae</taxon>
        <taxon>Acetobacter</taxon>
    </lineage>
</organism>
<feature type="signal peptide" evidence="1">
    <location>
        <begin position="1"/>
        <end position="22"/>
    </location>
</feature>
<sequence length="510" mass="55612">MKLRALGFAPLTGFVLAAPAHATPGGSSDYGVFSAGNGAAAGFGIVGAAGQARWAEDWSSLTSTPPERRREDWFNRLKHVKLTDKGDVWISFSGEERLRYIFENQPVMGTAGKTDASRLLLRSQYGADLHLGEHVRAYAEFLYGNAGGSNYYGYQAGTQRERLDLQQGVLEIKGALLGAKTGVIGGRQVFLDAPVSMQSARDLTNVQQTWDGFRGYAIWKRFRVDLFDFVQTNKLPLGVFSDGTNYNARMYGAYTSTALPAFTLMGHRNQLFADVFYIGYLYGGALAALPTAAQGKSQAGSTRRDNVGAKLWGTVGPFGVNLTGVFQGGQFRPANESQPTRAVRAYAVNAAVIYDRRDLAWRPSVGVQADLFSGGSYHSKDGAVGTFATPYFPLPYYNDVTLSLTSQNLVGLGPIMDFAPTKNFHIKLHVPLFWRASTNDAVYAVGKTYTWRDNLSGGFIGTIPQAQAAWNFAPHWTWTEDLAGFVASHGMHQAGAKNGVFIMQTLAFRF</sequence>
<feature type="domain" description="Alginate export" evidence="2">
    <location>
        <begin position="89"/>
        <end position="483"/>
    </location>
</feature>
<gene>
    <name evidence="3" type="ORF">ANI02nite_12400</name>
</gene>
<dbReference type="STRING" id="1120919.GCA_000429165_02036"/>
<accession>A0A511X8T1</accession>
<comment type="caution">
    <text evidence="3">The sequence shown here is derived from an EMBL/GenBank/DDBJ whole genome shotgun (WGS) entry which is preliminary data.</text>
</comment>
<proteinExistence type="predicted"/>
<dbReference type="RefSeq" id="WP_084440516.1">
    <property type="nucleotide sequence ID" value="NZ_AUBI01000006.1"/>
</dbReference>
<dbReference type="InterPro" id="IPR025388">
    <property type="entry name" value="Alginate_export_dom"/>
</dbReference>
<dbReference type="Proteomes" id="UP000321635">
    <property type="component" value="Unassembled WGS sequence"/>
</dbReference>
<dbReference type="EMBL" id="BJYF01000006">
    <property type="protein sequence ID" value="GEN59356.1"/>
    <property type="molecule type" value="Genomic_DNA"/>
</dbReference>